<accession>A0A8S5QVU0</accession>
<proteinExistence type="predicted"/>
<organism evidence="1">
    <name type="scientific">Myoviridae sp. ctTK08</name>
    <dbReference type="NCBI Taxonomy" id="2826656"/>
    <lineage>
        <taxon>Viruses</taxon>
        <taxon>Duplodnaviria</taxon>
        <taxon>Heunggongvirae</taxon>
        <taxon>Uroviricota</taxon>
        <taxon>Caudoviricetes</taxon>
    </lineage>
</organism>
<name>A0A8S5QVU0_9CAUD</name>
<dbReference type="EMBL" id="BK015751">
    <property type="protein sequence ID" value="DAE23326.1"/>
    <property type="molecule type" value="Genomic_DNA"/>
</dbReference>
<evidence type="ECO:0000313" key="1">
    <source>
        <dbReference type="EMBL" id="DAE23326.1"/>
    </source>
</evidence>
<reference evidence="1" key="1">
    <citation type="journal article" date="2021" name="Proc. Natl. Acad. Sci. U.S.A.">
        <title>A Catalog of Tens of Thousands of Viruses from Human Metagenomes Reveals Hidden Associations with Chronic Diseases.</title>
        <authorList>
            <person name="Tisza M.J."/>
            <person name="Buck C.B."/>
        </authorList>
    </citation>
    <scope>NUCLEOTIDE SEQUENCE</scope>
    <source>
        <strain evidence="1">CtTK08</strain>
    </source>
</reference>
<protein>
    <submittedName>
        <fullName evidence="1">Uncharacterized protein</fullName>
    </submittedName>
</protein>
<sequence length="116" mass="12353">MTQTYKPASTQIKVINSGFLDDELGQTLSEATRKVLEHGKNATITLKLTIAPQNIAQGTVKISHDIVSKLPKEKREGGIVFVTPEGNIQADDPAQGKLNLVGTGSADKKPLKFAAA</sequence>